<reference evidence="6" key="1">
    <citation type="submission" date="2024-07" db="EMBL/GenBank/DDBJ databases">
        <title>Complete genome sequence of Verrucomicrobiaceae bacterium NT6N.</title>
        <authorList>
            <person name="Huang C."/>
            <person name="Takami H."/>
            <person name="Hamasaki K."/>
        </authorList>
    </citation>
    <scope>NUCLEOTIDE SEQUENCE</scope>
    <source>
        <strain evidence="6">NT6N</strain>
    </source>
</reference>
<dbReference type="Gene3D" id="3.40.50.2300">
    <property type="match status" value="1"/>
</dbReference>
<feature type="domain" description="HTH gntR-type" evidence="4">
    <location>
        <begin position="12"/>
        <end position="61"/>
    </location>
</feature>
<keyword evidence="1" id="KW-0805">Transcription regulation</keyword>
<gene>
    <name evidence="6" type="ORF">NT6N_21070</name>
</gene>
<dbReference type="Gene3D" id="1.10.10.10">
    <property type="entry name" value="Winged helix-like DNA-binding domain superfamily/Winged helix DNA-binding domain"/>
    <property type="match status" value="1"/>
</dbReference>
<dbReference type="PRINTS" id="PR00035">
    <property type="entry name" value="HTHGNTR"/>
</dbReference>
<keyword evidence="2" id="KW-0238">DNA-binding</keyword>
<dbReference type="InterPro" id="IPR036390">
    <property type="entry name" value="WH_DNA-bd_sf"/>
</dbReference>
<protein>
    <recommendedName>
        <fullName evidence="7">HTH gntR-type domain-containing protein</fullName>
    </recommendedName>
</protein>
<dbReference type="EMBL" id="AP026866">
    <property type="protein sequence ID" value="BDS07067.1"/>
    <property type="molecule type" value="Genomic_DNA"/>
</dbReference>
<evidence type="ECO:0000256" key="2">
    <source>
        <dbReference type="ARBA" id="ARBA00023125"/>
    </source>
</evidence>
<dbReference type="AlphaFoldDB" id="A0AAT9FMC5"/>
<organism evidence="6">
    <name type="scientific">Oceaniferula spumae</name>
    <dbReference type="NCBI Taxonomy" id="2979115"/>
    <lineage>
        <taxon>Bacteria</taxon>
        <taxon>Pseudomonadati</taxon>
        <taxon>Verrucomicrobiota</taxon>
        <taxon>Verrucomicrobiia</taxon>
        <taxon>Verrucomicrobiales</taxon>
        <taxon>Verrucomicrobiaceae</taxon>
        <taxon>Oceaniferula</taxon>
    </lineage>
</organism>
<dbReference type="InterPro" id="IPR046335">
    <property type="entry name" value="LacI/GalR-like_sensor"/>
</dbReference>
<proteinExistence type="predicted"/>
<evidence type="ECO:0000256" key="1">
    <source>
        <dbReference type="ARBA" id="ARBA00023015"/>
    </source>
</evidence>
<sequence length="360" mass="41459">MPKPQKWQTRPQQIADHLRSDIHNRRWTDKLPGIRTLMNHYGVSRVTIDSALAILENQGLLAPAELRKTRRINSEALLNTSQSKTKKNLLILHDTNAILDHSDSLMLREMQDLWEKYHGSATWSRADFLRVKNPATKLRDLAKRHAAQALLLYNPPSQWSKAALDLLPSYFCGGDTPPGYQTSMSAFKLSDQIHHTLQILKNHGHTRILIPNHNHESYFTREIIAILQQQLPKPTHGTHADLSPSFTEPHPEVWKSYWQREFSRTRPTAVILFSTRHLLSLYSFCFEHQINIPRELSVILTSHDQHLEWLSPTPTMMRYPVNQAINHFHQWLDSHLQPIGSKFLNLDLIPGESLANAPAS</sequence>
<dbReference type="GO" id="GO:0003700">
    <property type="term" value="F:DNA-binding transcription factor activity"/>
    <property type="evidence" value="ECO:0007669"/>
    <property type="project" value="InterPro"/>
</dbReference>
<keyword evidence="3" id="KW-0804">Transcription</keyword>
<evidence type="ECO:0000259" key="4">
    <source>
        <dbReference type="Pfam" id="PF00392"/>
    </source>
</evidence>
<evidence type="ECO:0000313" key="6">
    <source>
        <dbReference type="EMBL" id="BDS07067.1"/>
    </source>
</evidence>
<dbReference type="SUPFAM" id="SSF46785">
    <property type="entry name" value="Winged helix' DNA-binding domain"/>
    <property type="match status" value="1"/>
</dbReference>
<evidence type="ECO:0000259" key="5">
    <source>
        <dbReference type="Pfam" id="PF13377"/>
    </source>
</evidence>
<accession>A0AAT9FMC5</accession>
<dbReference type="SUPFAM" id="SSF53822">
    <property type="entry name" value="Periplasmic binding protein-like I"/>
    <property type="match status" value="1"/>
</dbReference>
<dbReference type="Pfam" id="PF00392">
    <property type="entry name" value="GntR"/>
    <property type="match status" value="1"/>
</dbReference>
<evidence type="ECO:0000256" key="3">
    <source>
        <dbReference type="ARBA" id="ARBA00023163"/>
    </source>
</evidence>
<name>A0AAT9FMC5_9BACT</name>
<dbReference type="GO" id="GO:0003677">
    <property type="term" value="F:DNA binding"/>
    <property type="evidence" value="ECO:0007669"/>
    <property type="project" value="UniProtKB-KW"/>
</dbReference>
<dbReference type="InterPro" id="IPR000524">
    <property type="entry name" value="Tscrpt_reg_HTH_GntR"/>
</dbReference>
<dbReference type="KEGG" id="osu:NT6N_21070"/>
<dbReference type="CDD" id="cd07377">
    <property type="entry name" value="WHTH_GntR"/>
    <property type="match status" value="1"/>
</dbReference>
<evidence type="ECO:0008006" key="7">
    <source>
        <dbReference type="Google" id="ProtNLM"/>
    </source>
</evidence>
<feature type="domain" description="Transcriptional regulator LacI/GalR-like sensor" evidence="5">
    <location>
        <begin position="200"/>
        <end position="353"/>
    </location>
</feature>
<dbReference type="InterPro" id="IPR036388">
    <property type="entry name" value="WH-like_DNA-bd_sf"/>
</dbReference>
<dbReference type="InterPro" id="IPR028082">
    <property type="entry name" value="Peripla_BP_I"/>
</dbReference>
<dbReference type="Pfam" id="PF13377">
    <property type="entry name" value="Peripla_BP_3"/>
    <property type="match status" value="1"/>
</dbReference>